<dbReference type="SUPFAM" id="SSF53335">
    <property type="entry name" value="S-adenosyl-L-methionine-dependent methyltransferases"/>
    <property type="match status" value="1"/>
</dbReference>
<feature type="domain" description="Methyltransferase type 11" evidence="3">
    <location>
        <begin position="104"/>
        <end position="185"/>
    </location>
</feature>
<dbReference type="Pfam" id="PF08241">
    <property type="entry name" value="Methyltransf_11"/>
    <property type="match status" value="1"/>
</dbReference>
<dbReference type="CDD" id="cd02440">
    <property type="entry name" value="AdoMet_MTases"/>
    <property type="match status" value="1"/>
</dbReference>
<dbReference type="InterPro" id="IPR029063">
    <property type="entry name" value="SAM-dependent_MTases_sf"/>
</dbReference>
<dbReference type="AlphaFoldDB" id="A0A219B489"/>
<comment type="caution">
    <text evidence="4">The sequence shown here is derived from an EMBL/GenBank/DDBJ whole genome shotgun (WGS) entry which is preliminary data.</text>
</comment>
<dbReference type="GO" id="GO:0032259">
    <property type="term" value="P:methylation"/>
    <property type="evidence" value="ECO:0007669"/>
    <property type="project" value="UniProtKB-KW"/>
</dbReference>
<evidence type="ECO:0000256" key="2">
    <source>
        <dbReference type="ARBA" id="ARBA00022679"/>
    </source>
</evidence>
<dbReference type="Gene3D" id="3.40.50.150">
    <property type="entry name" value="Vaccinia Virus protein VP39"/>
    <property type="match status" value="1"/>
</dbReference>
<evidence type="ECO:0000313" key="5">
    <source>
        <dbReference type="Proteomes" id="UP000198462"/>
    </source>
</evidence>
<keyword evidence="5" id="KW-1185">Reference proteome</keyword>
<evidence type="ECO:0000313" key="4">
    <source>
        <dbReference type="EMBL" id="OWV33175.1"/>
    </source>
</evidence>
<proteinExistence type="predicted"/>
<evidence type="ECO:0000259" key="3">
    <source>
        <dbReference type="Pfam" id="PF08241"/>
    </source>
</evidence>
<dbReference type="GO" id="GO:0008757">
    <property type="term" value="F:S-adenosylmethionine-dependent methyltransferase activity"/>
    <property type="evidence" value="ECO:0007669"/>
    <property type="project" value="InterPro"/>
</dbReference>
<reference evidence="5" key="1">
    <citation type="submission" date="2017-05" db="EMBL/GenBank/DDBJ databases">
        <authorList>
            <person name="Lin X."/>
        </authorList>
    </citation>
    <scope>NUCLEOTIDE SEQUENCE [LARGE SCALE GENOMIC DNA]</scope>
    <source>
        <strain evidence="5">JLT2012</strain>
    </source>
</reference>
<sequence length="311" mass="33014">MSLQAGQRGGSTRSRACAPTRLTRLATSCAFILACAPFPDPFDPYIAAVASDTDAFEPFDRSMRRRVRARAAFGYGDFAFLKDAVSEDLAARAQSFDRKWSRLLDLGAHDGRLGKAIAADEHVFADPAPEFARATAGVVCDEDRLPFRDASFDLVVSSLSLHGVNDLPGALVQVRRALQPGGVFLASFVGGMTATNVRRALLDVDMAGEGAAPRLLPMVDPAEAPGLLQRAGFDQPVVDIASFDISYGAVEGLRRDVRGMGEGNYLAARASAPLTRSHAAQMIAALEELRGPAGKIPVKLEVLTLTGICPG</sequence>
<gene>
    <name evidence="4" type="ORF">B5C34_06670</name>
</gene>
<dbReference type="PANTHER" id="PTHR13090">
    <property type="entry name" value="ARGININE-HYDROXYLASE NDUFAF5, MITOCHONDRIAL"/>
    <property type="match status" value="1"/>
</dbReference>
<keyword evidence="2" id="KW-0808">Transferase</keyword>
<dbReference type="PANTHER" id="PTHR13090:SF1">
    <property type="entry name" value="ARGININE-HYDROXYLASE NDUFAF5, MITOCHONDRIAL"/>
    <property type="match status" value="1"/>
</dbReference>
<keyword evidence="1" id="KW-0489">Methyltransferase</keyword>
<protein>
    <recommendedName>
        <fullName evidence="3">Methyltransferase type 11 domain-containing protein</fullName>
    </recommendedName>
</protein>
<dbReference type="Proteomes" id="UP000198462">
    <property type="component" value="Unassembled WGS sequence"/>
</dbReference>
<dbReference type="InterPro" id="IPR013216">
    <property type="entry name" value="Methyltransf_11"/>
</dbReference>
<dbReference type="OrthoDB" id="9793723at2"/>
<accession>A0A219B489</accession>
<dbReference type="EMBL" id="NFZT01000001">
    <property type="protein sequence ID" value="OWV33175.1"/>
    <property type="molecule type" value="Genomic_DNA"/>
</dbReference>
<evidence type="ECO:0000256" key="1">
    <source>
        <dbReference type="ARBA" id="ARBA00022603"/>
    </source>
</evidence>
<name>A0A219B489_9SPHN</name>
<dbReference type="InterPro" id="IPR050602">
    <property type="entry name" value="Malonyl-ACP_OMT"/>
</dbReference>
<organism evidence="4 5">
    <name type="scientific">Pacificimonas flava</name>
    <dbReference type="NCBI Taxonomy" id="1234595"/>
    <lineage>
        <taxon>Bacteria</taxon>
        <taxon>Pseudomonadati</taxon>
        <taxon>Pseudomonadota</taxon>
        <taxon>Alphaproteobacteria</taxon>
        <taxon>Sphingomonadales</taxon>
        <taxon>Sphingosinicellaceae</taxon>
        <taxon>Pacificimonas</taxon>
    </lineage>
</organism>